<reference evidence="2" key="1">
    <citation type="journal article" date="2020" name="Stud. Mycol.">
        <title>101 Dothideomycetes genomes: a test case for predicting lifestyles and emergence of pathogens.</title>
        <authorList>
            <person name="Haridas S."/>
            <person name="Albert R."/>
            <person name="Binder M."/>
            <person name="Bloem J."/>
            <person name="Labutti K."/>
            <person name="Salamov A."/>
            <person name="Andreopoulos B."/>
            <person name="Baker S."/>
            <person name="Barry K."/>
            <person name="Bills G."/>
            <person name="Bluhm B."/>
            <person name="Cannon C."/>
            <person name="Castanera R."/>
            <person name="Culley D."/>
            <person name="Daum C."/>
            <person name="Ezra D."/>
            <person name="Gonzalez J."/>
            <person name="Henrissat B."/>
            <person name="Kuo A."/>
            <person name="Liang C."/>
            <person name="Lipzen A."/>
            <person name="Lutzoni F."/>
            <person name="Magnuson J."/>
            <person name="Mondo S."/>
            <person name="Nolan M."/>
            <person name="Ohm R."/>
            <person name="Pangilinan J."/>
            <person name="Park H.-J."/>
            <person name="Ramirez L."/>
            <person name="Alfaro M."/>
            <person name="Sun H."/>
            <person name="Tritt A."/>
            <person name="Yoshinaga Y."/>
            <person name="Zwiers L.-H."/>
            <person name="Turgeon B."/>
            <person name="Goodwin S."/>
            <person name="Spatafora J."/>
            <person name="Crous P."/>
            <person name="Grigoriev I."/>
        </authorList>
    </citation>
    <scope>NUCLEOTIDE SEQUENCE</scope>
    <source>
        <strain evidence="2">CBS 175.79</strain>
    </source>
</reference>
<proteinExistence type="predicted"/>
<gene>
    <name evidence="2" type="ORF">BU24DRAFT_149609</name>
</gene>
<organism evidence="2 3">
    <name type="scientific">Aaosphaeria arxii CBS 175.79</name>
    <dbReference type="NCBI Taxonomy" id="1450172"/>
    <lineage>
        <taxon>Eukaryota</taxon>
        <taxon>Fungi</taxon>
        <taxon>Dikarya</taxon>
        <taxon>Ascomycota</taxon>
        <taxon>Pezizomycotina</taxon>
        <taxon>Dothideomycetes</taxon>
        <taxon>Pleosporomycetidae</taxon>
        <taxon>Pleosporales</taxon>
        <taxon>Pleosporales incertae sedis</taxon>
        <taxon>Aaosphaeria</taxon>
    </lineage>
</organism>
<feature type="region of interest" description="Disordered" evidence="1">
    <location>
        <begin position="228"/>
        <end position="247"/>
    </location>
</feature>
<dbReference type="Proteomes" id="UP000799778">
    <property type="component" value="Unassembled WGS sequence"/>
</dbReference>
<feature type="compositionally biased region" description="Basic and acidic residues" evidence="1">
    <location>
        <begin position="228"/>
        <end position="237"/>
    </location>
</feature>
<protein>
    <submittedName>
        <fullName evidence="2">Uncharacterized protein</fullName>
    </submittedName>
</protein>
<dbReference type="InterPro" id="IPR022085">
    <property type="entry name" value="OpdG"/>
</dbReference>
<dbReference type="OrthoDB" id="3350591at2759"/>
<evidence type="ECO:0000256" key="1">
    <source>
        <dbReference type="SAM" id="MobiDB-lite"/>
    </source>
</evidence>
<dbReference type="GeneID" id="54278640"/>
<name>A0A6A5XXK4_9PLEO</name>
<keyword evidence="3" id="KW-1185">Reference proteome</keyword>
<sequence>MPPKSESEIMETIDKISGEAEKIDAIAEIRGHLRPESDSKFYPIIQKYNNGNLNLEEAIQTLLEPIEKANDGEDINALDLWYSFIHSAKRTPFRNAESHDRLGKLLKGIKVHSNNEAPKDDYAGLRDFGLAARETMNDSPGVGAGYTEPEAHAYANMQYFYATISRDGTFDLWLYAIWEMRAALENHQADDGPDDAHKPGTALQKYRARVPAAAAWIFGAGHKLYQKEEDLTPKRPNEGNPARGGELWKGMAGFSKERWALWKSRFEEIGQMDNVDEYTRNIAKEAVSAMAESEKS</sequence>
<dbReference type="PANTHER" id="PTHR38797:SF4">
    <property type="entry name" value="NUCLEAR PORE COMPLEX PROTEIN NUP85"/>
    <property type="match status" value="1"/>
</dbReference>
<dbReference type="InterPro" id="IPR053204">
    <property type="entry name" value="Oxopyrrolidines_Biosynth-assoc"/>
</dbReference>
<dbReference type="RefSeq" id="XP_033385719.1">
    <property type="nucleotide sequence ID" value="XM_033521243.1"/>
</dbReference>
<evidence type="ECO:0000313" key="3">
    <source>
        <dbReference type="Proteomes" id="UP000799778"/>
    </source>
</evidence>
<evidence type="ECO:0000313" key="2">
    <source>
        <dbReference type="EMBL" id="KAF2017380.1"/>
    </source>
</evidence>
<dbReference type="PANTHER" id="PTHR38797">
    <property type="entry name" value="NUCLEAR PORE COMPLEX PROTEIN NUP85-RELATED"/>
    <property type="match status" value="1"/>
</dbReference>
<dbReference type="EMBL" id="ML978068">
    <property type="protein sequence ID" value="KAF2017380.1"/>
    <property type="molecule type" value="Genomic_DNA"/>
</dbReference>
<dbReference type="AlphaFoldDB" id="A0A6A5XXK4"/>
<accession>A0A6A5XXK4</accession>
<dbReference type="Pfam" id="PF12311">
    <property type="entry name" value="DUF3632"/>
    <property type="match status" value="1"/>
</dbReference>